<evidence type="ECO:0000313" key="1">
    <source>
        <dbReference type="EMBL" id="PSJ60789.1"/>
    </source>
</evidence>
<sequence>MEFAKDRQTSIPLNERPDLDDKDELVELIHMLDFAKQNRRLHEQLYQLHSRGPLWDGDVISKSDRDELLSIGACAKVCVKGEDGFNACTYFGRSLLRIFDWLHGPLVEAGARAKVAA</sequence>
<evidence type="ECO:0000313" key="2">
    <source>
        <dbReference type="Proteomes" id="UP000240653"/>
    </source>
</evidence>
<gene>
    <name evidence="1" type="ORF">C7I85_12160</name>
</gene>
<organism evidence="1 2">
    <name type="scientific">Pseudaminobacter soli</name>
    <name type="common">ex Li et al. 2025</name>
    <dbReference type="NCBI Taxonomy" id="1295366"/>
    <lineage>
        <taxon>Bacteria</taxon>
        <taxon>Pseudomonadati</taxon>
        <taxon>Pseudomonadota</taxon>
        <taxon>Alphaproteobacteria</taxon>
        <taxon>Hyphomicrobiales</taxon>
        <taxon>Phyllobacteriaceae</taxon>
        <taxon>Pseudaminobacter</taxon>
    </lineage>
</organism>
<comment type="caution">
    <text evidence="1">The sequence shown here is derived from an EMBL/GenBank/DDBJ whole genome shotgun (WGS) entry which is preliminary data.</text>
</comment>
<accession>A0A2P7SE65</accession>
<dbReference type="AlphaFoldDB" id="A0A2P7SE65"/>
<reference evidence="1 2" key="1">
    <citation type="submission" date="2018-03" db="EMBL/GenBank/DDBJ databases">
        <title>The draft genome of Mesorhizobium soli JCM 19897.</title>
        <authorList>
            <person name="Li L."/>
            <person name="Liu L."/>
            <person name="Liang L."/>
            <person name="Wang T."/>
            <person name="Zhang X."/>
        </authorList>
    </citation>
    <scope>NUCLEOTIDE SEQUENCE [LARGE SCALE GENOMIC DNA]</scope>
    <source>
        <strain evidence="1 2">JCM 19897</strain>
    </source>
</reference>
<protein>
    <submittedName>
        <fullName evidence="1">Uncharacterized protein</fullName>
    </submittedName>
</protein>
<keyword evidence="2" id="KW-1185">Reference proteome</keyword>
<dbReference type="Proteomes" id="UP000240653">
    <property type="component" value="Unassembled WGS sequence"/>
</dbReference>
<proteinExistence type="predicted"/>
<dbReference type="EMBL" id="PXYL01000005">
    <property type="protein sequence ID" value="PSJ60789.1"/>
    <property type="molecule type" value="Genomic_DNA"/>
</dbReference>
<name>A0A2P7SE65_9HYPH</name>